<gene>
    <name evidence="2" type="ORF">MNBD_CHLOROFLEXI01-4378</name>
</gene>
<evidence type="ECO:0000313" key="2">
    <source>
        <dbReference type="EMBL" id="VAW40424.1"/>
    </source>
</evidence>
<dbReference type="Pfam" id="PF15738">
    <property type="entry name" value="YafQ_toxin"/>
    <property type="match status" value="1"/>
</dbReference>
<name>A0A3B0W9N5_9ZZZZ</name>
<keyword evidence="1" id="KW-1277">Toxin-antitoxin system</keyword>
<dbReference type="SUPFAM" id="SSF143011">
    <property type="entry name" value="RelE-like"/>
    <property type="match status" value="1"/>
</dbReference>
<dbReference type="PIRSF" id="PIRSF006156">
    <property type="entry name" value="YafQ"/>
    <property type="match status" value="1"/>
</dbReference>
<dbReference type="InterPro" id="IPR035093">
    <property type="entry name" value="RelE/ParE_toxin_dom_sf"/>
</dbReference>
<dbReference type="GO" id="GO:0006402">
    <property type="term" value="P:mRNA catabolic process"/>
    <property type="evidence" value="ECO:0007669"/>
    <property type="project" value="TreeGrafter"/>
</dbReference>
<dbReference type="EMBL" id="UOEU01000794">
    <property type="protein sequence ID" value="VAW40424.1"/>
    <property type="molecule type" value="Genomic_DNA"/>
</dbReference>
<dbReference type="PANTHER" id="PTHR40588:SF1">
    <property type="entry name" value="MRNA INTERFERASE TOXIN YAFQ"/>
    <property type="match status" value="1"/>
</dbReference>
<accession>A0A3B0W9N5</accession>
<dbReference type="GO" id="GO:0006415">
    <property type="term" value="P:translational termination"/>
    <property type="evidence" value="ECO:0007669"/>
    <property type="project" value="TreeGrafter"/>
</dbReference>
<dbReference type="AlphaFoldDB" id="A0A3B0W9N5"/>
<dbReference type="GO" id="GO:0004521">
    <property type="term" value="F:RNA endonuclease activity"/>
    <property type="evidence" value="ECO:0007669"/>
    <property type="project" value="TreeGrafter"/>
</dbReference>
<dbReference type="InterPro" id="IPR007712">
    <property type="entry name" value="RelE/ParE_toxin"/>
</dbReference>
<dbReference type="Gene3D" id="3.30.2310.20">
    <property type="entry name" value="RelE-like"/>
    <property type="match status" value="1"/>
</dbReference>
<dbReference type="FunFam" id="3.30.2310.20:FF:000003">
    <property type="entry name" value="Type II toxin-antitoxin system YafQ family toxin"/>
    <property type="match status" value="1"/>
</dbReference>
<organism evidence="2">
    <name type="scientific">hydrothermal vent metagenome</name>
    <dbReference type="NCBI Taxonomy" id="652676"/>
    <lineage>
        <taxon>unclassified sequences</taxon>
        <taxon>metagenomes</taxon>
        <taxon>ecological metagenomes</taxon>
    </lineage>
</organism>
<dbReference type="InterPro" id="IPR004386">
    <property type="entry name" value="Toxin_YafQ-like"/>
</dbReference>
<proteinExistence type="predicted"/>
<evidence type="ECO:0000256" key="1">
    <source>
        <dbReference type="ARBA" id="ARBA00022649"/>
    </source>
</evidence>
<dbReference type="NCBIfam" id="TIGR02385">
    <property type="entry name" value="RelE_StbE"/>
    <property type="match status" value="1"/>
</dbReference>
<sequence length="89" mass="10538">MKQVSQTRQFARDIKRVRKWGKNLSKLKTIVTKLAQGEALEPQHRDHALSNNWQHSRDCHIEPDWILIYTIGEEYLRLERTGIHSDLFG</sequence>
<dbReference type="PANTHER" id="PTHR40588">
    <property type="entry name" value="MRNA INTERFERASE TOXIN YAFQ"/>
    <property type="match status" value="1"/>
</dbReference>
<protein>
    <submittedName>
        <fullName evidence="2">mRNA interferase YafQ</fullName>
    </submittedName>
</protein>
<reference evidence="2" key="1">
    <citation type="submission" date="2018-06" db="EMBL/GenBank/DDBJ databases">
        <authorList>
            <person name="Zhirakovskaya E."/>
        </authorList>
    </citation>
    <scope>NUCLEOTIDE SEQUENCE</scope>
</reference>